<reference evidence="1 2" key="1">
    <citation type="submission" date="2020-05" db="EMBL/GenBank/DDBJ databases">
        <title>Description of Pedobacter foliorum sp. nov.</title>
        <authorList>
            <person name="Qi S."/>
            <person name="Carlier A."/>
            <person name="Cnockaert M."/>
            <person name="Vandamme P."/>
        </authorList>
    </citation>
    <scope>NUCLEOTIDE SEQUENCE [LARGE SCALE GENOMIC DNA]</scope>
    <source>
        <strain evidence="1 2">LMG 31300</strain>
    </source>
</reference>
<accession>A0ABX2DBG9</accession>
<protein>
    <submittedName>
        <fullName evidence="1">2'-5' RNA ligase family protein</fullName>
    </submittedName>
</protein>
<dbReference type="Gene3D" id="3.90.1140.10">
    <property type="entry name" value="Cyclic phosphodiesterase"/>
    <property type="match status" value="1"/>
</dbReference>
<comment type="caution">
    <text evidence="1">The sequence shown here is derived from an EMBL/GenBank/DDBJ whole genome shotgun (WGS) entry which is preliminary data.</text>
</comment>
<dbReference type="Pfam" id="PF13563">
    <property type="entry name" value="2_5_RNA_ligase2"/>
    <property type="match status" value="1"/>
</dbReference>
<organism evidence="1 2">
    <name type="scientific">Pedobacter boryungensis</name>
    <dbReference type="NCBI Taxonomy" id="869962"/>
    <lineage>
        <taxon>Bacteria</taxon>
        <taxon>Pseudomonadati</taxon>
        <taxon>Bacteroidota</taxon>
        <taxon>Sphingobacteriia</taxon>
        <taxon>Sphingobacteriales</taxon>
        <taxon>Sphingobacteriaceae</taxon>
        <taxon>Pedobacter</taxon>
    </lineage>
</organism>
<dbReference type="PANTHER" id="PTHR40037">
    <property type="entry name" value="PHOSPHOESTERASE YJCG-RELATED"/>
    <property type="match status" value="1"/>
</dbReference>
<sequence>MDNLIEPRYSIAIMPPKSGIDYVNELKNSLCTAINWFNSKNSKAHVTISEFVADDDEIEKIINQLKDLSSYEKPFHVNFEGVSSYKNGAVFITPDGNSKIALKQLMLNIQKGLKIKNVNHSKDPHMSIGRKLSEDNVATALKMFADVKLNFDCVGLVLRKFNPDIKVRQYEVLNHDFKFLGNEPKPNLQQSLF</sequence>
<gene>
    <name evidence="1" type="ORF">HQN85_04265</name>
</gene>
<dbReference type="EMBL" id="JABMKV010000001">
    <property type="protein sequence ID" value="NQX30924.1"/>
    <property type="molecule type" value="Genomic_DNA"/>
</dbReference>
<dbReference type="Proteomes" id="UP000762110">
    <property type="component" value="Unassembled WGS sequence"/>
</dbReference>
<proteinExistence type="predicted"/>
<keyword evidence="1" id="KW-0436">Ligase</keyword>
<dbReference type="GO" id="GO:0016874">
    <property type="term" value="F:ligase activity"/>
    <property type="evidence" value="ECO:0007669"/>
    <property type="project" value="UniProtKB-KW"/>
</dbReference>
<dbReference type="SUPFAM" id="SSF55144">
    <property type="entry name" value="LigT-like"/>
    <property type="match status" value="1"/>
</dbReference>
<dbReference type="PANTHER" id="PTHR40037:SF1">
    <property type="entry name" value="PHOSPHOESTERASE SAOUHSC_00951-RELATED"/>
    <property type="match status" value="1"/>
</dbReference>
<keyword evidence="2" id="KW-1185">Reference proteome</keyword>
<name>A0ABX2DBG9_9SPHI</name>
<dbReference type="InterPro" id="IPR009097">
    <property type="entry name" value="Cyclic_Pdiesterase"/>
</dbReference>
<evidence type="ECO:0000313" key="1">
    <source>
        <dbReference type="EMBL" id="NQX30924.1"/>
    </source>
</evidence>
<evidence type="ECO:0000313" key="2">
    <source>
        <dbReference type="Proteomes" id="UP000762110"/>
    </source>
</evidence>
<dbReference type="InterPro" id="IPR050580">
    <property type="entry name" value="2H_phosphoesterase_YjcG-like"/>
</dbReference>